<proteinExistence type="predicted"/>
<dbReference type="InterPro" id="IPR036680">
    <property type="entry name" value="SPOR-like_sf"/>
</dbReference>
<reference evidence="2" key="1">
    <citation type="journal article" date="2020" name="mSystems">
        <title>Genome- and Community-Level Interaction Insights into Carbon Utilization and Element Cycling Functions of Hydrothermarchaeota in Hydrothermal Sediment.</title>
        <authorList>
            <person name="Zhou Z."/>
            <person name="Liu Y."/>
            <person name="Xu W."/>
            <person name="Pan J."/>
            <person name="Luo Z.H."/>
            <person name="Li M."/>
        </authorList>
    </citation>
    <scope>NUCLEOTIDE SEQUENCE [LARGE SCALE GENOMIC DNA]</scope>
    <source>
        <strain evidence="2">SpSt-774</strain>
    </source>
</reference>
<dbReference type="GO" id="GO:0042834">
    <property type="term" value="F:peptidoglycan binding"/>
    <property type="evidence" value="ECO:0007669"/>
    <property type="project" value="InterPro"/>
</dbReference>
<dbReference type="Gene3D" id="3.30.70.1070">
    <property type="entry name" value="Sporulation related repeat"/>
    <property type="match status" value="1"/>
</dbReference>
<dbReference type="AlphaFoldDB" id="A0A7C4TBF4"/>
<accession>A0A7C4TBF4</accession>
<dbReference type="SUPFAM" id="SSF50969">
    <property type="entry name" value="YVTN repeat-like/Quinoprotein amine dehydrogenase"/>
    <property type="match status" value="1"/>
</dbReference>
<feature type="domain" description="SPOR" evidence="1">
    <location>
        <begin position="315"/>
        <end position="390"/>
    </location>
</feature>
<evidence type="ECO:0000313" key="2">
    <source>
        <dbReference type="EMBL" id="HGV97567.1"/>
    </source>
</evidence>
<protein>
    <submittedName>
        <fullName evidence="2">SPOR domain-containing protein</fullName>
    </submittedName>
</protein>
<dbReference type="EMBL" id="DTGZ01000086">
    <property type="protein sequence ID" value="HGV97567.1"/>
    <property type="molecule type" value="Genomic_DNA"/>
</dbReference>
<organism evidence="2">
    <name type="scientific">candidate division WOR-3 bacterium</name>
    <dbReference type="NCBI Taxonomy" id="2052148"/>
    <lineage>
        <taxon>Bacteria</taxon>
        <taxon>Bacteria division WOR-3</taxon>
    </lineage>
</organism>
<dbReference type="Pfam" id="PF05036">
    <property type="entry name" value="SPOR"/>
    <property type="match status" value="1"/>
</dbReference>
<dbReference type="InterPro" id="IPR011044">
    <property type="entry name" value="Quino_amine_DH_bsu"/>
</dbReference>
<comment type="caution">
    <text evidence="2">The sequence shown here is derived from an EMBL/GenBank/DDBJ whole genome shotgun (WGS) entry which is preliminary data.</text>
</comment>
<evidence type="ECO:0000259" key="1">
    <source>
        <dbReference type="PROSITE" id="PS51724"/>
    </source>
</evidence>
<name>A0A7C4TBF4_UNCW3</name>
<dbReference type="InterPro" id="IPR007730">
    <property type="entry name" value="SPOR-like_dom"/>
</dbReference>
<dbReference type="SUPFAM" id="SSF110997">
    <property type="entry name" value="Sporulation related repeat"/>
    <property type="match status" value="1"/>
</dbReference>
<dbReference type="PROSITE" id="PS51724">
    <property type="entry name" value="SPOR"/>
    <property type="match status" value="1"/>
</dbReference>
<sequence>MSVLVLFGVIITHNNKIYKIAPENLTIQELMLKEALVDWTIIGEFLYALTEKSIYCIDTNGLKILDRTPLPQRFNCLTIGKDEVFLISSSEIIILNRKNLAFKSGIGIESGDYEVMGLSPKKFLYLISNDNKKSIIKIIDLTTGKRIKSAVFKEIKKFYYTQNEERFLILTDSGIYSLDLNLGIKESIKLNFPKEDFFLFGDNYIITNKQGIFLIDKDGWIMDFQPVLLSRSVRNNSFVFFNKDEIVLIDPLTIRIMGVLKNEKEITDIYKIDYSQSLCVDKNGETFLLDGRNGSMKNLIKMEYHPTTQTVAEPVLEDSLFYLQFGAFSDFRYAQKFNEDLRKSGLPVFIDSTEDKLYRIKLGGFVDKELSQEIMENCNFPGYLVFHKKVDCPLDTIFSFKQKNYHLKNGVIEDL</sequence>
<gene>
    <name evidence="2" type="ORF">ENV60_04660</name>
</gene>